<evidence type="ECO:0000256" key="1">
    <source>
        <dbReference type="SAM" id="MobiDB-lite"/>
    </source>
</evidence>
<reference evidence="3" key="1">
    <citation type="submission" date="2021-03" db="EMBL/GenBank/DDBJ databases">
        <title>Sagittula salina sp. nov. strain M10.9X isolated from the marine waste.</title>
        <authorList>
            <person name="Satari L."/>
            <person name="Molina-Menor E."/>
            <person name="Vidal-Verdu A."/>
            <person name="Pascual J."/>
            <person name="Pereto J."/>
            <person name="Porcar M."/>
        </authorList>
    </citation>
    <scope>NUCLEOTIDE SEQUENCE</scope>
    <source>
        <strain evidence="3">M10.9X</strain>
    </source>
</reference>
<dbReference type="Proteomes" id="UP000675940">
    <property type="component" value="Unassembled WGS sequence"/>
</dbReference>
<gene>
    <name evidence="3" type="ORF">J5474_15945</name>
</gene>
<accession>A0A940MQG4</accession>
<feature type="region of interest" description="Disordered" evidence="1">
    <location>
        <begin position="71"/>
        <end position="105"/>
    </location>
</feature>
<name>A0A940MQG4_9RHOB</name>
<keyword evidence="2" id="KW-1133">Transmembrane helix</keyword>
<evidence type="ECO:0000313" key="3">
    <source>
        <dbReference type="EMBL" id="MBP0483973.1"/>
    </source>
</evidence>
<evidence type="ECO:0000313" key="4">
    <source>
        <dbReference type="Proteomes" id="UP000675940"/>
    </source>
</evidence>
<keyword evidence="2" id="KW-0812">Transmembrane</keyword>
<comment type="caution">
    <text evidence="3">The sequence shown here is derived from an EMBL/GenBank/DDBJ whole genome shotgun (WGS) entry which is preliminary data.</text>
</comment>
<dbReference type="AlphaFoldDB" id="A0A940MQG4"/>
<proteinExistence type="predicted"/>
<organism evidence="3 4">
    <name type="scientific">Sagittula salina</name>
    <dbReference type="NCBI Taxonomy" id="2820268"/>
    <lineage>
        <taxon>Bacteria</taxon>
        <taxon>Pseudomonadati</taxon>
        <taxon>Pseudomonadota</taxon>
        <taxon>Alphaproteobacteria</taxon>
        <taxon>Rhodobacterales</taxon>
        <taxon>Roseobacteraceae</taxon>
        <taxon>Sagittula</taxon>
    </lineage>
</organism>
<dbReference type="RefSeq" id="WP_209361923.1">
    <property type="nucleotide sequence ID" value="NZ_JAGISH010000009.1"/>
</dbReference>
<keyword evidence="4" id="KW-1185">Reference proteome</keyword>
<protein>
    <submittedName>
        <fullName evidence="3">Uncharacterized protein</fullName>
    </submittedName>
</protein>
<evidence type="ECO:0000256" key="2">
    <source>
        <dbReference type="SAM" id="Phobius"/>
    </source>
</evidence>
<sequence>MTLRAHALAMELTDIERVALGAALIQTVLRTDRAAHVLMAARHVREHGEALQNSDISGVACLDTPLLQLETSDGSDTGQPTRGAIEQNGPSDIPGEVTPGDPGRSFSSSLGAAWARFIAAEARFSDSWGGDFVSAVCAALIAIFLLVGWPLFVPEGWQ</sequence>
<keyword evidence="2" id="KW-0472">Membrane</keyword>
<dbReference type="EMBL" id="JAGISH010000009">
    <property type="protein sequence ID" value="MBP0483973.1"/>
    <property type="molecule type" value="Genomic_DNA"/>
</dbReference>
<feature type="compositionally biased region" description="Polar residues" evidence="1">
    <location>
        <begin position="71"/>
        <end position="80"/>
    </location>
</feature>
<feature type="transmembrane region" description="Helical" evidence="2">
    <location>
        <begin position="132"/>
        <end position="152"/>
    </location>
</feature>